<feature type="region of interest" description="Disordered" evidence="7">
    <location>
        <begin position="1"/>
        <end position="137"/>
    </location>
</feature>
<dbReference type="Proteomes" id="UP000603708">
    <property type="component" value="Unassembled WGS sequence"/>
</dbReference>
<feature type="transmembrane region" description="Helical" evidence="8">
    <location>
        <begin position="507"/>
        <end position="532"/>
    </location>
</feature>
<dbReference type="GO" id="GO:0005886">
    <property type="term" value="C:plasma membrane"/>
    <property type="evidence" value="ECO:0007669"/>
    <property type="project" value="UniProtKB-SubCell"/>
</dbReference>
<feature type="transmembrane region" description="Helical" evidence="8">
    <location>
        <begin position="226"/>
        <end position="248"/>
    </location>
</feature>
<dbReference type="InterPro" id="IPR036259">
    <property type="entry name" value="MFS_trans_sf"/>
</dbReference>
<dbReference type="PROSITE" id="PS50850">
    <property type="entry name" value="MFS"/>
    <property type="match status" value="1"/>
</dbReference>
<evidence type="ECO:0000256" key="6">
    <source>
        <dbReference type="ARBA" id="ARBA00023136"/>
    </source>
</evidence>
<dbReference type="Gene3D" id="1.20.1250.20">
    <property type="entry name" value="MFS general substrate transporter like domains"/>
    <property type="match status" value="1"/>
</dbReference>
<evidence type="ECO:0000259" key="9">
    <source>
        <dbReference type="PROSITE" id="PS50850"/>
    </source>
</evidence>
<feature type="domain" description="Major facilitator superfamily (MFS) profile" evidence="9">
    <location>
        <begin position="139"/>
        <end position="532"/>
    </location>
</feature>
<reference evidence="10" key="2">
    <citation type="submission" date="2020-09" db="EMBL/GenBank/DDBJ databases">
        <authorList>
            <person name="Sun Q."/>
            <person name="Ohkuma M."/>
        </authorList>
    </citation>
    <scope>NUCLEOTIDE SEQUENCE</scope>
    <source>
        <strain evidence="10">JCM 5069</strain>
    </source>
</reference>
<feature type="transmembrane region" description="Helical" evidence="8">
    <location>
        <begin position="389"/>
        <end position="409"/>
    </location>
</feature>
<dbReference type="GO" id="GO:0022857">
    <property type="term" value="F:transmembrane transporter activity"/>
    <property type="evidence" value="ECO:0007669"/>
    <property type="project" value="InterPro"/>
</dbReference>
<dbReference type="PANTHER" id="PTHR23513">
    <property type="entry name" value="INTEGRAL MEMBRANE EFFLUX PROTEIN-RELATED"/>
    <property type="match status" value="1"/>
</dbReference>
<protein>
    <submittedName>
        <fullName evidence="10">MFS transporter</fullName>
    </submittedName>
</protein>
<dbReference type="Pfam" id="PF05977">
    <property type="entry name" value="MFS_3"/>
    <property type="match status" value="1"/>
</dbReference>
<feature type="transmembrane region" description="Helical" evidence="8">
    <location>
        <begin position="356"/>
        <end position="377"/>
    </location>
</feature>
<feature type="transmembrane region" description="Helical" evidence="8">
    <location>
        <begin position="421"/>
        <end position="438"/>
    </location>
</feature>
<keyword evidence="2" id="KW-0813">Transport</keyword>
<keyword evidence="6 8" id="KW-0472">Membrane</keyword>
<gene>
    <name evidence="10" type="ORF">GCM10018793_00910</name>
</gene>
<evidence type="ECO:0000256" key="1">
    <source>
        <dbReference type="ARBA" id="ARBA00004651"/>
    </source>
</evidence>
<accession>A0A919KQJ0</accession>
<dbReference type="InterPro" id="IPR010290">
    <property type="entry name" value="TM_effector"/>
</dbReference>
<dbReference type="EMBL" id="BNCD01000001">
    <property type="protein sequence ID" value="GHH69054.1"/>
    <property type="molecule type" value="Genomic_DNA"/>
</dbReference>
<feature type="transmembrane region" description="Helical" evidence="8">
    <location>
        <begin position="444"/>
        <end position="466"/>
    </location>
</feature>
<feature type="compositionally biased region" description="Low complexity" evidence="7">
    <location>
        <begin position="24"/>
        <end position="42"/>
    </location>
</feature>
<evidence type="ECO:0000313" key="10">
    <source>
        <dbReference type="EMBL" id="GHH69054.1"/>
    </source>
</evidence>
<evidence type="ECO:0000313" key="11">
    <source>
        <dbReference type="Proteomes" id="UP000603708"/>
    </source>
</evidence>
<keyword evidence="5 8" id="KW-1133">Transmembrane helix</keyword>
<evidence type="ECO:0000256" key="8">
    <source>
        <dbReference type="SAM" id="Phobius"/>
    </source>
</evidence>
<evidence type="ECO:0000256" key="7">
    <source>
        <dbReference type="SAM" id="MobiDB-lite"/>
    </source>
</evidence>
<keyword evidence="11" id="KW-1185">Reference proteome</keyword>
<evidence type="ECO:0000256" key="5">
    <source>
        <dbReference type="ARBA" id="ARBA00022989"/>
    </source>
</evidence>
<proteinExistence type="predicted"/>
<sequence>MSTGSGADSAPAPIPDTMSATRTPGPARSPAADGAPADAGAAPRKDPGDTAGRRRPGTPRDRTAGDRTPRDGTAGHAAPDPDAPEPATSAPLAPQGATTAPGTPEAGPATGGRRLAPGAGAVALDGPKDPGRPAGRGGMFSSLSIRNYRLFASGAVISNTGTWMSRITQDWLVLSLTGSSAAVGITTAMQFLPMLLFGLYGGLIADRFAKRKLLFCTQSAMSLSGLLLAGLTLGGVVQVWHVYLAAFWTGLVTVVDNPTRQTFVSEMVGPDRVRNAVSLNSANFQSARLVGPAVASALTAAVGPGWAFLANGLSFLAPLTGLLLMRQSELHQIVPTPRRKGQLREGLNYVTGHPELIWPIVLIGFVGTFAFNFPIWLSAYANDIFHGGVGMYGLFNILMAAGSLIGALLAARRRSTRQRMLIAAGLTLGVLEAVASWAPSYWMFVVLVVPIGIVGMTTNVTANSSVQMATDPEMRGRVMSLFMMVFTGGTPLGGPLFGWLADSFGVRVSFCVGGLVCAAAAVAVGLMLVRAANLRIKVDLRRGRQHVQFVPRKELATAA</sequence>
<comment type="caution">
    <text evidence="10">The sequence shown here is derived from an EMBL/GenBank/DDBJ whole genome shotgun (WGS) entry which is preliminary data.</text>
</comment>
<keyword evidence="4 8" id="KW-0812">Transmembrane</keyword>
<dbReference type="SUPFAM" id="SSF103473">
    <property type="entry name" value="MFS general substrate transporter"/>
    <property type="match status" value="1"/>
</dbReference>
<dbReference type="InterPro" id="IPR020846">
    <property type="entry name" value="MFS_dom"/>
</dbReference>
<dbReference type="CDD" id="cd06173">
    <property type="entry name" value="MFS_MefA_like"/>
    <property type="match status" value="1"/>
</dbReference>
<evidence type="ECO:0000256" key="2">
    <source>
        <dbReference type="ARBA" id="ARBA00022448"/>
    </source>
</evidence>
<feature type="transmembrane region" description="Helical" evidence="8">
    <location>
        <begin position="306"/>
        <end position="325"/>
    </location>
</feature>
<name>A0A919KQJ0_9ACTN</name>
<feature type="compositionally biased region" description="Low complexity" evidence="7">
    <location>
        <begin position="77"/>
        <end position="112"/>
    </location>
</feature>
<reference evidence="10" key="1">
    <citation type="journal article" date="2014" name="Int. J. Syst. Evol. Microbiol.">
        <title>Complete genome sequence of Corynebacterium casei LMG S-19264T (=DSM 44701T), isolated from a smear-ripened cheese.</title>
        <authorList>
            <consortium name="US DOE Joint Genome Institute (JGI-PGF)"/>
            <person name="Walter F."/>
            <person name="Albersmeier A."/>
            <person name="Kalinowski J."/>
            <person name="Ruckert C."/>
        </authorList>
    </citation>
    <scope>NUCLEOTIDE SEQUENCE</scope>
    <source>
        <strain evidence="10">JCM 5069</strain>
    </source>
</reference>
<organism evidence="10 11">
    <name type="scientific">Streptomyces sulfonofaciens</name>
    <dbReference type="NCBI Taxonomy" id="68272"/>
    <lineage>
        <taxon>Bacteria</taxon>
        <taxon>Bacillati</taxon>
        <taxon>Actinomycetota</taxon>
        <taxon>Actinomycetes</taxon>
        <taxon>Kitasatosporales</taxon>
        <taxon>Streptomycetaceae</taxon>
        <taxon>Streptomyces</taxon>
    </lineage>
</organism>
<feature type="transmembrane region" description="Helical" evidence="8">
    <location>
        <begin position="478"/>
        <end position="501"/>
    </location>
</feature>
<evidence type="ECO:0000256" key="4">
    <source>
        <dbReference type="ARBA" id="ARBA00022692"/>
    </source>
</evidence>
<feature type="transmembrane region" description="Helical" evidence="8">
    <location>
        <begin position="182"/>
        <end position="205"/>
    </location>
</feature>
<dbReference type="PANTHER" id="PTHR23513:SF11">
    <property type="entry name" value="STAPHYLOFERRIN A TRANSPORTER"/>
    <property type="match status" value="1"/>
</dbReference>
<comment type="subcellular location">
    <subcellularLocation>
        <location evidence="1">Cell membrane</location>
        <topology evidence="1">Multi-pass membrane protein</topology>
    </subcellularLocation>
</comment>
<keyword evidence="3" id="KW-1003">Cell membrane</keyword>
<dbReference type="AlphaFoldDB" id="A0A919KQJ0"/>
<feature type="compositionally biased region" description="Basic and acidic residues" evidence="7">
    <location>
        <begin position="43"/>
        <end position="70"/>
    </location>
</feature>
<evidence type="ECO:0000256" key="3">
    <source>
        <dbReference type="ARBA" id="ARBA00022475"/>
    </source>
</evidence>